<dbReference type="GO" id="GO:0016651">
    <property type="term" value="F:oxidoreductase activity, acting on NAD(P)H"/>
    <property type="evidence" value="ECO:0007669"/>
    <property type="project" value="InterPro"/>
</dbReference>
<dbReference type="Pfam" id="PF08240">
    <property type="entry name" value="ADH_N"/>
    <property type="match status" value="1"/>
</dbReference>
<feature type="compositionally biased region" description="Low complexity" evidence="1">
    <location>
        <begin position="1"/>
        <end position="35"/>
    </location>
</feature>
<sequence>MDSSSSSSSSSNAAGNSSSSSPLSSTTNLTTPASSGELSPVSQSASTMQALLVRSFRQGWDRAFELHHAWPRPTVRKATEVLIRNKCIGLNPVDFKSILFRFGISSFPWVLGRDVAGIIEDVGADVHDLKAGDRVWTCADSRDVRCGAYQEWSIAEAATVGKIPDNMSDDQAATLGTGLVTAAIALYWLFKLPLPSESRAPGSGTDSSLDPDDWVLIYGGGAITGIFAAQLASLSGTKVLAVASPSNFTHLQTSCGIAVCVDRFLPPAEIEAQILERIGKSGRIRFALDCVGSKTAGVCANVLRRSRRGWLGECHFVGLAGNPKEVPPEDAKLIIHRISFSTTFYGSAPWSRRILAELTTLLATRQLHPVHPLPIPDGLAGVRKGLEMLKDGVAPSALKLVARIEDTPAADLTNLGVRCELGWNGA</sequence>
<evidence type="ECO:0000313" key="4">
    <source>
        <dbReference type="Proteomes" id="UP000027361"/>
    </source>
</evidence>
<dbReference type="Gene3D" id="3.90.180.10">
    <property type="entry name" value="Medium-chain alcohol dehydrogenases, catalytic domain"/>
    <property type="match status" value="1"/>
</dbReference>
<reference evidence="3 4" key="1">
    <citation type="submission" date="2014-05" db="EMBL/GenBank/DDBJ databases">
        <title>Draft genome sequence of a rare smut relative, Tilletiaria anomala UBC 951.</title>
        <authorList>
            <consortium name="DOE Joint Genome Institute"/>
            <person name="Toome M."/>
            <person name="Kuo A."/>
            <person name="Henrissat B."/>
            <person name="Lipzen A."/>
            <person name="Tritt A."/>
            <person name="Yoshinaga Y."/>
            <person name="Zane M."/>
            <person name="Barry K."/>
            <person name="Grigoriev I.V."/>
            <person name="Spatafora J.W."/>
            <person name="Aimea M.C."/>
        </authorList>
    </citation>
    <scope>NUCLEOTIDE SEQUENCE [LARGE SCALE GENOMIC DNA]</scope>
    <source>
        <strain evidence="3 4">UBC 951</strain>
    </source>
</reference>
<accession>A0A066WHX2</accession>
<dbReference type="InterPro" id="IPR047122">
    <property type="entry name" value="Trans-enoyl_RdTase-like"/>
</dbReference>
<dbReference type="InterPro" id="IPR013154">
    <property type="entry name" value="ADH-like_N"/>
</dbReference>
<dbReference type="SMART" id="SM00829">
    <property type="entry name" value="PKS_ER"/>
    <property type="match status" value="1"/>
</dbReference>
<dbReference type="InterPro" id="IPR036291">
    <property type="entry name" value="NAD(P)-bd_dom_sf"/>
</dbReference>
<dbReference type="SUPFAM" id="SSF50129">
    <property type="entry name" value="GroES-like"/>
    <property type="match status" value="1"/>
</dbReference>
<keyword evidence="4" id="KW-1185">Reference proteome</keyword>
<dbReference type="STRING" id="1037660.A0A066WHX2"/>
<feature type="region of interest" description="Disordered" evidence="1">
    <location>
        <begin position="1"/>
        <end position="41"/>
    </location>
</feature>
<evidence type="ECO:0000259" key="2">
    <source>
        <dbReference type="SMART" id="SM00829"/>
    </source>
</evidence>
<evidence type="ECO:0000313" key="3">
    <source>
        <dbReference type="EMBL" id="KDN52133.1"/>
    </source>
</evidence>
<comment type="caution">
    <text evidence="3">The sequence shown here is derived from an EMBL/GenBank/DDBJ whole genome shotgun (WGS) entry which is preliminary data.</text>
</comment>
<dbReference type="HOGENOM" id="CLU_026673_16_2_1"/>
<protein>
    <submittedName>
        <fullName evidence="3">GroES-like protein</fullName>
    </submittedName>
</protein>
<dbReference type="OMA" id="FQEYAIV"/>
<dbReference type="OrthoDB" id="10257049at2759"/>
<gene>
    <name evidence="3" type="ORF">K437DRAFT_277686</name>
</gene>
<dbReference type="SUPFAM" id="SSF51735">
    <property type="entry name" value="NAD(P)-binding Rossmann-fold domains"/>
    <property type="match status" value="1"/>
</dbReference>
<dbReference type="AlphaFoldDB" id="A0A066WHX2"/>
<dbReference type="InterPro" id="IPR011032">
    <property type="entry name" value="GroES-like_sf"/>
</dbReference>
<dbReference type="PANTHER" id="PTHR45348:SF2">
    <property type="entry name" value="ZINC-TYPE ALCOHOL DEHYDROGENASE-LIKE PROTEIN C2E1P3.01"/>
    <property type="match status" value="1"/>
</dbReference>
<dbReference type="PANTHER" id="PTHR45348">
    <property type="entry name" value="HYPOTHETICAL OXIDOREDUCTASE (EUROFUNG)"/>
    <property type="match status" value="1"/>
</dbReference>
<dbReference type="Gene3D" id="3.40.50.720">
    <property type="entry name" value="NAD(P)-binding Rossmann-like Domain"/>
    <property type="match status" value="1"/>
</dbReference>
<dbReference type="InterPro" id="IPR020843">
    <property type="entry name" value="ER"/>
</dbReference>
<dbReference type="InParanoid" id="A0A066WHX2"/>
<evidence type="ECO:0000256" key="1">
    <source>
        <dbReference type="SAM" id="MobiDB-lite"/>
    </source>
</evidence>
<dbReference type="EMBL" id="JMSN01000013">
    <property type="protein sequence ID" value="KDN52133.1"/>
    <property type="molecule type" value="Genomic_DNA"/>
</dbReference>
<organism evidence="3 4">
    <name type="scientific">Tilletiaria anomala (strain ATCC 24038 / CBS 436.72 / UBC 951)</name>
    <dbReference type="NCBI Taxonomy" id="1037660"/>
    <lineage>
        <taxon>Eukaryota</taxon>
        <taxon>Fungi</taxon>
        <taxon>Dikarya</taxon>
        <taxon>Basidiomycota</taxon>
        <taxon>Ustilaginomycotina</taxon>
        <taxon>Exobasidiomycetes</taxon>
        <taxon>Georgefischeriales</taxon>
        <taxon>Tilletiariaceae</taxon>
        <taxon>Tilletiaria</taxon>
    </lineage>
</organism>
<name>A0A066WHX2_TILAU</name>
<proteinExistence type="predicted"/>
<dbReference type="RefSeq" id="XP_013244988.1">
    <property type="nucleotide sequence ID" value="XM_013389534.1"/>
</dbReference>
<dbReference type="GeneID" id="25266830"/>
<feature type="domain" description="Enoyl reductase (ER)" evidence="2">
    <location>
        <begin position="67"/>
        <end position="394"/>
    </location>
</feature>
<dbReference type="CDD" id="cd08249">
    <property type="entry name" value="enoyl_reductase_like"/>
    <property type="match status" value="1"/>
</dbReference>
<dbReference type="Proteomes" id="UP000027361">
    <property type="component" value="Unassembled WGS sequence"/>
</dbReference>